<evidence type="ECO:0000313" key="2">
    <source>
        <dbReference type="Proteomes" id="UP001174909"/>
    </source>
</evidence>
<dbReference type="Pfam" id="PF05942">
    <property type="entry name" value="PaREP1"/>
    <property type="match status" value="1"/>
</dbReference>
<dbReference type="Gene3D" id="1.20.120.330">
    <property type="entry name" value="Nucleotidyltransferases domain 2"/>
    <property type="match status" value="1"/>
</dbReference>
<dbReference type="InterPro" id="IPR010268">
    <property type="entry name" value="PaREP1"/>
</dbReference>
<dbReference type="Gene3D" id="1.20.1090.10">
    <property type="entry name" value="Dehydroquinate synthase-like - alpha domain"/>
    <property type="match status" value="1"/>
</dbReference>
<proteinExistence type="predicted"/>
<reference evidence="1" key="1">
    <citation type="submission" date="2023-03" db="EMBL/GenBank/DDBJ databases">
        <authorList>
            <person name="Steffen K."/>
            <person name="Cardenas P."/>
        </authorList>
    </citation>
    <scope>NUCLEOTIDE SEQUENCE</scope>
</reference>
<comment type="caution">
    <text evidence="1">The sequence shown here is derived from an EMBL/GenBank/DDBJ whole genome shotgun (WGS) entry which is preliminary data.</text>
</comment>
<evidence type="ECO:0000313" key="1">
    <source>
        <dbReference type="EMBL" id="CAI8049465.1"/>
    </source>
</evidence>
<protein>
    <submittedName>
        <fullName evidence="1">3-dehydroquinate synthase</fullName>
    </submittedName>
</protein>
<dbReference type="SUPFAM" id="SSF56796">
    <property type="entry name" value="Dehydroquinate synthase-like"/>
    <property type="match status" value="1"/>
</dbReference>
<accession>A0AA35XFE6</accession>
<gene>
    <name evidence="1" type="ORF">GBAR_LOCUS27233</name>
</gene>
<sequence>MLERFNLPISAPGIAAEDVLTAMSLDKKVQSGTNRWVMLEEVGRSVVRQDVPWELVERTVRDLTGLSLNMDRVSDMSQSVPMEPYENGDAVVADYRQQSREFLSKGRETGSESDLHKAAEKGWGAAAWMAKAVAESRGWKYARHDEFFTVMYQAQDLTGDTRLRNLGNTANTLHGYFYTRKRFLRPEIIGESLTDVEQAVDHPAAWTRGVVTGPRASASAESGAA</sequence>
<dbReference type="EMBL" id="CASHTH010003796">
    <property type="protein sequence ID" value="CAI8049465.1"/>
    <property type="molecule type" value="Genomic_DNA"/>
</dbReference>
<dbReference type="AlphaFoldDB" id="A0AA35XFE6"/>
<organism evidence="1 2">
    <name type="scientific">Geodia barretti</name>
    <name type="common">Barrett's horny sponge</name>
    <dbReference type="NCBI Taxonomy" id="519541"/>
    <lineage>
        <taxon>Eukaryota</taxon>
        <taxon>Metazoa</taxon>
        <taxon>Porifera</taxon>
        <taxon>Demospongiae</taxon>
        <taxon>Heteroscleromorpha</taxon>
        <taxon>Tetractinellida</taxon>
        <taxon>Astrophorina</taxon>
        <taxon>Geodiidae</taxon>
        <taxon>Geodia</taxon>
    </lineage>
</organism>
<name>A0AA35XFE6_GEOBA</name>
<keyword evidence="2" id="KW-1185">Reference proteome</keyword>
<dbReference type="Proteomes" id="UP001174909">
    <property type="component" value="Unassembled WGS sequence"/>
</dbReference>